<proteinExistence type="predicted"/>
<organism evidence="1">
    <name type="scientific">Solanum chacoense</name>
    <name type="common">Chaco potato</name>
    <dbReference type="NCBI Taxonomy" id="4108"/>
    <lineage>
        <taxon>Eukaryota</taxon>
        <taxon>Viridiplantae</taxon>
        <taxon>Streptophyta</taxon>
        <taxon>Embryophyta</taxon>
        <taxon>Tracheophyta</taxon>
        <taxon>Spermatophyta</taxon>
        <taxon>Magnoliopsida</taxon>
        <taxon>eudicotyledons</taxon>
        <taxon>Gunneridae</taxon>
        <taxon>Pentapetalae</taxon>
        <taxon>asterids</taxon>
        <taxon>lamiids</taxon>
        <taxon>Solanales</taxon>
        <taxon>Solanaceae</taxon>
        <taxon>Solanoideae</taxon>
        <taxon>Solaneae</taxon>
        <taxon>Solanum</taxon>
    </lineage>
</organism>
<accession>A0A0V0GNW3</accession>
<protein>
    <submittedName>
        <fullName evidence="1">Putative ovule protein</fullName>
    </submittedName>
</protein>
<dbReference type="EMBL" id="GEDG01034535">
    <property type="protein sequence ID" value="JAP09688.1"/>
    <property type="molecule type" value="Transcribed_RNA"/>
</dbReference>
<evidence type="ECO:0000313" key="1">
    <source>
        <dbReference type="EMBL" id="JAP09688.1"/>
    </source>
</evidence>
<feature type="non-terminal residue" evidence="1">
    <location>
        <position position="1"/>
    </location>
</feature>
<sequence length="66" mass="7814">GLYWDPRFQTFMFIMLSKVCRKKIFSVNNDLIETGPAQTIHLNNMMHMTKRLPVKISLLESCEFHL</sequence>
<dbReference type="AlphaFoldDB" id="A0A0V0GNW3"/>
<reference evidence="1" key="1">
    <citation type="submission" date="2015-12" db="EMBL/GenBank/DDBJ databases">
        <title>Gene expression during late stages of embryo sac development: a critical building block for successful pollen-pistil interactions.</title>
        <authorList>
            <person name="Liu Y."/>
            <person name="Joly V."/>
            <person name="Sabar M."/>
            <person name="Matton D.P."/>
        </authorList>
    </citation>
    <scope>NUCLEOTIDE SEQUENCE</scope>
</reference>
<name>A0A0V0GNW3_SOLCH</name>